<feature type="compositionally biased region" description="Acidic residues" evidence="1">
    <location>
        <begin position="152"/>
        <end position="177"/>
    </location>
</feature>
<evidence type="ECO:0000256" key="2">
    <source>
        <dbReference type="SAM" id="SignalP"/>
    </source>
</evidence>
<evidence type="ECO:0000313" key="4">
    <source>
        <dbReference type="EMBL" id="GIJ33194.1"/>
    </source>
</evidence>
<feature type="chain" id="PRO_5040832509" description="PepSY domain-containing protein" evidence="2">
    <location>
        <begin position="30"/>
        <end position="177"/>
    </location>
</feature>
<feature type="region of interest" description="Disordered" evidence="1">
    <location>
        <begin position="42"/>
        <end position="97"/>
    </location>
</feature>
<dbReference type="Proteomes" id="UP000607311">
    <property type="component" value="Unassembled WGS sequence"/>
</dbReference>
<dbReference type="OrthoDB" id="3637997at2"/>
<feature type="compositionally biased region" description="Low complexity" evidence="1">
    <location>
        <begin position="42"/>
        <end position="81"/>
    </location>
</feature>
<feature type="region of interest" description="Disordered" evidence="1">
    <location>
        <begin position="102"/>
        <end position="121"/>
    </location>
</feature>
<evidence type="ECO:0000259" key="3">
    <source>
        <dbReference type="Pfam" id="PF03413"/>
    </source>
</evidence>
<feature type="compositionally biased region" description="Basic and acidic residues" evidence="1">
    <location>
        <begin position="133"/>
        <end position="151"/>
    </location>
</feature>
<name>A0A9W5UPB8_9ACTN</name>
<protein>
    <recommendedName>
        <fullName evidence="3">PepSY domain-containing protein</fullName>
    </recommendedName>
</protein>
<gene>
    <name evidence="4" type="ORF">Vse01_23420</name>
</gene>
<evidence type="ECO:0000313" key="5">
    <source>
        <dbReference type="Proteomes" id="UP000607311"/>
    </source>
</evidence>
<proteinExistence type="predicted"/>
<dbReference type="Pfam" id="PF03413">
    <property type="entry name" value="PepSY"/>
    <property type="match status" value="1"/>
</dbReference>
<keyword evidence="5" id="KW-1185">Reference proteome</keyword>
<keyword evidence="2" id="KW-0732">Signal</keyword>
<reference evidence="4" key="1">
    <citation type="submission" date="2021-01" db="EMBL/GenBank/DDBJ databases">
        <title>Whole genome shotgun sequence of Verrucosispora sediminis NBRC 107745.</title>
        <authorList>
            <person name="Komaki H."/>
            <person name="Tamura T."/>
        </authorList>
    </citation>
    <scope>NUCLEOTIDE SEQUENCE</scope>
    <source>
        <strain evidence="4">NBRC 107745</strain>
    </source>
</reference>
<sequence>MKRNPLILASVGGAAAVLAAAGVFLGVAAADDNPARQTTLTAATGAPTTAAVPADPTGPATADPSGTTTADPSSAASTVPVQTQSATEGDAVSRERAGEIALAQAGGGQITETDRDEENGRAVWEVEIVNGGTEHEIDVDRQSGEVVKAEQEPVDDDRDDDDDQDDDDDDDDDRDDD</sequence>
<organism evidence="4 5">
    <name type="scientific">Micromonospora sediminimaris</name>
    <dbReference type="NCBI Taxonomy" id="547162"/>
    <lineage>
        <taxon>Bacteria</taxon>
        <taxon>Bacillati</taxon>
        <taxon>Actinomycetota</taxon>
        <taxon>Actinomycetes</taxon>
        <taxon>Micromonosporales</taxon>
        <taxon>Micromonosporaceae</taxon>
        <taxon>Micromonospora</taxon>
    </lineage>
</organism>
<comment type="caution">
    <text evidence="4">The sequence shown here is derived from an EMBL/GenBank/DDBJ whole genome shotgun (WGS) entry which is preliminary data.</text>
</comment>
<dbReference type="EMBL" id="BOPD01000013">
    <property type="protein sequence ID" value="GIJ33194.1"/>
    <property type="molecule type" value="Genomic_DNA"/>
</dbReference>
<dbReference type="Gene3D" id="3.10.450.40">
    <property type="match status" value="1"/>
</dbReference>
<dbReference type="AlphaFoldDB" id="A0A9W5UPB8"/>
<dbReference type="RefSeq" id="WP_093401935.1">
    <property type="nucleotide sequence ID" value="NZ_BOPD01000013.1"/>
</dbReference>
<accession>A0A9W5UPB8</accession>
<dbReference type="InterPro" id="IPR025711">
    <property type="entry name" value="PepSY"/>
</dbReference>
<feature type="domain" description="PepSY" evidence="3">
    <location>
        <begin position="92"/>
        <end position="150"/>
    </location>
</feature>
<evidence type="ECO:0000256" key="1">
    <source>
        <dbReference type="SAM" id="MobiDB-lite"/>
    </source>
</evidence>
<feature type="signal peptide" evidence="2">
    <location>
        <begin position="1"/>
        <end position="29"/>
    </location>
</feature>
<feature type="region of interest" description="Disordered" evidence="1">
    <location>
        <begin position="133"/>
        <end position="177"/>
    </location>
</feature>